<dbReference type="GO" id="GO:0016989">
    <property type="term" value="F:sigma factor antagonist activity"/>
    <property type="evidence" value="ECO:0007669"/>
    <property type="project" value="TreeGrafter"/>
</dbReference>
<keyword evidence="1" id="KW-0472">Membrane</keyword>
<reference evidence="4" key="1">
    <citation type="submission" date="2016-04" db="EMBL/GenBank/DDBJ databases">
        <authorList>
            <person name="Evans L.H."/>
            <person name="Alamgir A."/>
            <person name="Owens N."/>
            <person name="Weber N.D."/>
            <person name="Virtaneva K."/>
            <person name="Barbian K."/>
            <person name="Babar A."/>
            <person name="Rosenke K."/>
        </authorList>
    </citation>
    <scope>NUCLEOTIDE SEQUENCE</scope>
    <source>
        <strain evidence="4">86-2</strain>
    </source>
</reference>
<dbReference type="RefSeq" id="WP_296951555.1">
    <property type="nucleotide sequence ID" value="NZ_LT599021.1"/>
</dbReference>
<feature type="domain" description="Protein FecR C-terminal" evidence="3">
    <location>
        <begin position="248"/>
        <end position="315"/>
    </location>
</feature>
<dbReference type="PIRSF" id="PIRSF018266">
    <property type="entry name" value="FecR"/>
    <property type="match status" value="1"/>
</dbReference>
<dbReference type="EMBL" id="FLUL01000001">
    <property type="protein sequence ID" value="SBW07164.1"/>
    <property type="molecule type" value="Genomic_DNA"/>
</dbReference>
<dbReference type="AlphaFoldDB" id="A0A212K617"/>
<dbReference type="PANTHER" id="PTHR30273:SF2">
    <property type="entry name" value="PROTEIN FECR"/>
    <property type="match status" value="1"/>
</dbReference>
<sequence length="319" mass="36549">MDSELLFRFFEGLTTDSEDQTIKEWFDASPQNQEQFYQERKLFDALILHHDQSSITADSSILVEEPSADRKRILFGTFMKVAAVIAILLMSGLLYMQIKNSNEDYGMQSISVPAGQYVNLSLPDGTQVWLNARTKIEYPVSFNKKQRIVKLDGQAYFEVVHNEDKPFIVETSKGNVSVLGTKFDVMAYSGEDDFVATLMDGKVKVDLTSDPSQSLILSPNTRAVLRDRKLEVSGIEDYDAYRWKEGLISFNNASFGSIMRDFEKIYGLKINIENTHVGKYSYTGKFRFVDGIDYALRVLQRDIKFEYQRDPETHIINIK</sequence>
<dbReference type="Gene3D" id="2.60.120.1440">
    <property type="match status" value="1"/>
</dbReference>
<proteinExistence type="predicted"/>
<dbReference type="FunFam" id="2.60.120.1440:FF:000001">
    <property type="entry name" value="Putative anti-sigma factor"/>
    <property type="match status" value="1"/>
</dbReference>
<organism evidence="4">
    <name type="scientific">uncultured Dysgonomonas sp</name>
    <dbReference type="NCBI Taxonomy" id="206096"/>
    <lineage>
        <taxon>Bacteria</taxon>
        <taxon>Pseudomonadati</taxon>
        <taxon>Bacteroidota</taxon>
        <taxon>Bacteroidia</taxon>
        <taxon>Bacteroidales</taxon>
        <taxon>Dysgonomonadaceae</taxon>
        <taxon>Dysgonomonas</taxon>
        <taxon>environmental samples</taxon>
    </lineage>
</organism>
<dbReference type="Pfam" id="PF04773">
    <property type="entry name" value="FecR"/>
    <property type="match status" value="1"/>
</dbReference>
<dbReference type="InterPro" id="IPR006860">
    <property type="entry name" value="FecR"/>
</dbReference>
<gene>
    <name evidence="4" type="ORF">KL86DYS2_13116</name>
</gene>
<evidence type="ECO:0000256" key="1">
    <source>
        <dbReference type="SAM" id="Phobius"/>
    </source>
</evidence>
<dbReference type="Pfam" id="PF16344">
    <property type="entry name" value="FecR_C"/>
    <property type="match status" value="1"/>
</dbReference>
<evidence type="ECO:0008006" key="5">
    <source>
        <dbReference type="Google" id="ProtNLM"/>
    </source>
</evidence>
<evidence type="ECO:0000259" key="2">
    <source>
        <dbReference type="Pfam" id="PF04773"/>
    </source>
</evidence>
<keyword evidence="1" id="KW-1133">Transmembrane helix</keyword>
<dbReference type="InterPro" id="IPR012373">
    <property type="entry name" value="Ferrdict_sens_TM"/>
</dbReference>
<name>A0A212K617_9BACT</name>
<feature type="transmembrane region" description="Helical" evidence="1">
    <location>
        <begin position="73"/>
        <end position="96"/>
    </location>
</feature>
<dbReference type="PANTHER" id="PTHR30273">
    <property type="entry name" value="PERIPLASMIC SIGNAL SENSOR AND SIGMA FACTOR ACTIVATOR FECR-RELATED"/>
    <property type="match status" value="1"/>
</dbReference>
<accession>A0A212K617</accession>
<evidence type="ECO:0000313" key="4">
    <source>
        <dbReference type="EMBL" id="SBW07164.1"/>
    </source>
</evidence>
<keyword evidence="1" id="KW-0812">Transmembrane</keyword>
<feature type="domain" description="FecR protein" evidence="2">
    <location>
        <begin position="110"/>
        <end position="204"/>
    </location>
</feature>
<dbReference type="InterPro" id="IPR032508">
    <property type="entry name" value="FecR_C"/>
</dbReference>
<dbReference type="Gene3D" id="3.55.50.30">
    <property type="match status" value="1"/>
</dbReference>
<protein>
    <recommendedName>
        <fullName evidence="5">Sigma factor regulatory protein, FecR/PupR family</fullName>
    </recommendedName>
</protein>
<evidence type="ECO:0000259" key="3">
    <source>
        <dbReference type="Pfam" id="PF16344"/>
    </source>
</evidence>